<gene>
    <name evidence="3" type="ORF">Lmor_0617</name>
    <name evidence="4" type="ORF">NCTC12239_02039</name>
</gene>
<dbReference type="EMBL" id="LNYN01000013">
    <property type="protein sequence ID" value="KTD37425.1"/>
    <property type="molecule type" value="Genomic_DNA"/>
</dbReference>
<keyword evidence="2" id="KW-1133">Transmembrane helix</keyword>
<keyword evidence="2" id="KW-0812">Transmembrane</keyword>
<proteinExistence type="predicted"/>
<feature type="transmembrane region" description="Helical" evidence="2">
    <location>
        <begin position="265"/>
        <end position="284"/>
    </location>
</feature>
<protein>
    <recommendedName>
        <fullName evidence="7">J domain-containing protein</fullName>
    </recommendedName>
</protein>
<feature type="transmembrane region" description="Helical" evidence="2">
    <location>
        <begin position="304"/>
        <end position="324"/>
    </location>
</feature>
<dbReference type="STRING" id="39962.Lmor_0617"/>
<evidence type="ECO:0000313" key="6">
    <source>
        <dbReference type="Proteomes" id="UP000254040"/>
    </source>
</evidence>
<sequence>MPFIYNSIFDGPNIITKKDLCELLNLDLSRPNLSFSPAEINKAYRMRAIRFHPDGQQSRYAQPIPEPICNALMGDILLARDYMLAGEDNIPGKAFKDNLAKFTPSDWASALTDMLKATKNSSATLTQTISWLHFFSSSLLVTIPLSTYSDGQLNFRYINTFSKQLAAIRPYIKDLDGSSVAVFLLILRDYISSAEQINMDEILTHIKELSPELLDSIVEQKKLDELLLAIAEAGQELKTTLTDELINKIQYIFGFWPQLIANMPTWNNIMSVFFISTLFTATSLPKFFNALKVIAETIIQHKGWIQFLLTALPMLLLSTLMLPVNLALQLSLPLAWIGLKATYQLLTNGFILLFSGINLLLSLLPNSNTSPTHAAFSLFEGSFNLMVRLSLNIAIEILDSIIFILSNKSPLSSMQSSLNTELDSIMDSLRPKIKPTQQLENESSTQALIPIESQTDDRPQVSAAKPAQPFGFFPNNKFTNDEDLWLNSLLKHISEAERNESELINTATI</sequence>
<keyword evidence="1" id="KW-0143">Chaperone</keyword>
<dbReference type="InterPro" id="IPR036869">
    <property type="entry name" value="J_dom_sf"/>
</dbReference>
<name>A0A378JYH7_9GAMM</name>
<keyword evidence="2" id="KW-0472">Membrane</keyword>
<accession>A0A378JYH7</accession>
<keyword evidence="5" id="KW-1185">Reference proteome</keyword>
<reference evidence="4 6" key="2">
    <citation type="submission" date="2018-06" db="EMBL/GenBank/DDBJ databases">
        <authorList>
            <consortium name="Pathogen Informatics"/>
            <person name="Doyle S."/>
        </authorList>
    </citation>
    <scope>NUCLEOTIDE SEQUENCE [LARGE SCALE GENOMIC DNA]</scope>
    <source>
        <strain evidence="4 6">NCTC12239</strain>
    </source>
</reference>
<dbReference type="EMBL" id="UGOG01000001">
    <property type="protein sequence ID" value="STX63097.1"/>
    <property type="molecule type" value="Genomic_DNA"/>
</dbReference>
<dbReference type="AlphaFoldDB" id="A0A378JYH7"/>
<dbReference type="OrthoDB" id="5634813at2"/>
<dbReference type="Proteomes" id="UP000054985">
    <property type="component" value="Unassembled WGS sequence"/>
</dbReference>
<evidence type="ECO:0000256" key="1">
    <source>
        <dbReference type="ARBA" id="ARBA00023186"/>
    </source>
</evidence>
<organism evidence="4 6">
    <name type="scientific">Legionella moravica</name>
    <dbReference type="NCBI Taxonomy" id="39962"/>
    <lineage>
        <taxon>Bacteria</taxon>
        <taxon>Pseudomonadati</taxon>
        <taxon>Pseudomonadota</taxon>
        <taxon>Gammaproteobacteria</taxon>
        <taxon>Legionellales</taxon>
        <taxon>Legionellaceae</taxon>
        <taxon>Legionella</taxon>
    </lineage>
</organism>
<dbReference type="Proteomes" id="UP000254040">
    <property type="component" value="Unassembled WGS sequence"/>
</dbReference>
<evidence type="ECO:0000313" key="5">
    <source>
        <dbReference type="Proteomes" id="UP000054985"/>
    </source>
</evidence>
<dbReference type="RefSeq" id="WP_028385008.1">
    <property type="nucleotide sequence ID" value="NZ_CAAAJG010000024.1"/>
</dbReference>
<reference evidence="3 5" key="1">
    <citation type="submission" date="2015-11" db="EMBL/GenBank/DDBJ databases">
        <title>Genomic analysis of 38 Legionella species identifies large and diverse effector repertoires.</title>
        <authorList>
            <person name="Burstein D."/>
            <person name="Amaro F."/>
            <person name="Zusman T."/>
            <person name="Lifshitz Z."/>
            <person name="Cohen O."/>
            <person name="Gilbert J.A."/>
            <person name="Pupko T."/>
            <person name="Shuman H.A."/>
            <person name="Segal G."/>
        </authorList>
    </citation>
    <scope>NUCLEOTIDE SEQUENCE [LARGE SCALE GENOMIC DNA]</scope>
    <source>
        <strain evidence="3 5">ATCC 43877</strain>
    </source>
</reference>
<evidence type="ECO:0008006" key="7">
    <source>
        <dbReference type="Google" id="ProtNLM"/>
    </source>
</evidence>
<feature type="transmembrane region" description="Helical" evidence="2">
    <location>
        <begin position="345"/>
        <end position="365"/>
    </location>
</feature>
<evidence type="ECO:0000313" key="4">
    <source>
        <dbReference type="EMBL" id="STX63097.1"/>
    </source>
</evidence>
<dbReference type="SUPFAM" id="SSF46565">
    <property type="entry name" value="Chaperone J-domain"/>
    <property type="match status" value="1"/>
</dbReference>
<evidence type="ECO:0000256" key="2">
    <source>
        <dbReference type="SAM" id="Phobius"/>
    </source>
</evidence>
<evidence type="ECO:0000313" key="3">
    <source>
        <dbReference type="EMBL" id="KTD37425.1"/>
    </source>
</evidence>